<dbReference type="CDD" id="cd22541">
    <property type="entry name" value="SP5_N"/>
    <property type="match status" value="1"/>
</dbReference>
<dbReference type="PROSITE" id="PS51192">
    <property type="entry name" value="HELICASE_ATP_BIND_1"/>
    <property type="match status" value="1"/>
</dbReference>
<dbReference type="GO" id="GO:0006338">
    <property type="term" value="P:chromatin remodeling"/>
    <property type="evidence" value="ECO:0007669"/>
    <property type="project" value="UniProtKB-UniRule"/>
</dbReference>
<evidence type="ECO:0000256" key="3">
    <source>
        <dbReference type="ARBA" id="ARBA00011826"/>
    </source>
</evidence>
<feature type="region of interest" description="Disordered" evidence="20">
    <location>
        <begin position="431"/>
        <end position="555"/>
    </location>
</feature>
<feature type="compositionally biased region" description="Pro residues" evidence="20">
    <location>
        <begin position="703"/>
        <end position="713"/>
    </location>
</feature>
<feature type="domain" description="DBINO" evidence="23">
    <location>
        <begin position="802"/>
        <end position="928"/>
    </location>
</feature>
<evidence type="ECO:0000313" key="24">
    <source>
        <dbReference type="EMBL" id="KIY45457.1"/>
    </source>
</evidence>
<feature type="compositionally biased region" description="Low complexity" evidence="20">
    <location>
        <begin position="601"/>
        <end position="610"/>
    </location>
</feature>
<protein>
    <recommendedName>
        <fullName evidence="4 18">Chromatin-remodeling ATPase INO80</fullName>
        <ecNumber evidence="18">3.6.4.-</ecNumber>
    </recommendedName>
</protein>
<evidence type="ECO:0000256" key="9">
    <source>
        <dbReference type="ARBA" id="ARBA00022840"/>
    </source>
</evidence>
<feature type="compositionally biased region" description="Polar residues" evidence="20">
    <location>
        <begin position="28"/>
        <end position="41"/>
    </location>
</feature>
<sequence>MSLRNILNDDDQAPIPSSSLPRLPPHSFTQPHTGLQSSMSFPAQPPFAHSTASMDLNTVIDPVLLNQSTSSYSQQRPLPPPLQDSPHQPDIFYNMPPHSHGPPPAPFINSHRHSPPANLKIPGTSKFRQNGDSHLTYDTIMLPPESSPSGVVAQAWNTHRLPEPPASMRMASKDRTWVQEDPSRRKGDRRWVQELPAHRSRKDSQSRRSASPPEQDEVTPEPLPPPPPKKRRKGATYQEDDQQQQQQSQKPVVPRRTAPPRKAASKYKSQVAAESSQELSASPETPVPSMVDLLFPQYADADDDRHSQSTLLDDCPEIWSAECDKYILETQRRREQIEQLFASTVIQRNVNTAQRLSEAYAQKIAGIPTPVPTPPPRLFVEERYPAYPEQVELERQQLLEQEMHSRNMMFVPEGHGSPHNETVPLPYAYMTEGPAARSPAPRRAASNHTAEPTPAPLPTHASKGKAAKGKGRPAKEPKGKASARAKEAGAIDKGKGKEKEKEKLPVVDKGTRSSKAKQKGKEKEVPPLLLPPGPGPVPETESEAEERVGTSKRRKIDRNNRFIINGEDLSAGPVIPEGSTSQYNVIRLPSLKRKRGKKSDALASAASLPSPDDPIPLPPPAPLQLAMDLTMSVSMAKAPRRKPGPRKKAVNAPPPPAQPVITLPPPTIASPPPLIGPEPMEESSIEPQPHGLPERPVLEVSLPSPPLPIPPPAVSESMSEPDPVVIPPIDELDMSGAVSLAPSVAGDLTPSRPPTPPGAGPTGITVIYELDDNPPPMPKRPAMDMSAKQKRLKALAEAQKKVWQNIARKDVAKVYKYQSQGYAVRHTTLERLASHASLQARRPTKATNAKMQKDAQTKSKRTMREMMVFWKKNDREERDVRKREQKEAMDQLRVEEQRREDARANRKLEFLLAQTEIYSHFIGNKLKTSEIGGNVQASAPIGASAEDVDDPSTLQDIDYDDDDETNLQRHAKYNAQQLIAQNKARAAAFDSQHTPKGGKQFSGAEELNFQNPTSLNGSLLVKQPMMLMAELKEYQLKGLNWLASLYEQGINGILADEMGLGKAGSFIIRFFTVQSISLLAYLAEMHNIWGPFLVVTPTSTLHNWLAEAERFVPNLKTLPYWGTIKERTLLRKFFNKKDMVFNRDSPHHIIVTNYNMITADQQYFQNMKWQYMILDEAQSIKNSNSSRWKTLKSFECRNRLLLTGTPVQNSMQELWALLHFIMPTLFDNHDEFNEWFSKDIENAAEQKGGTSRISQHQLRRLHMILQPFMLRRTKEHVQNELPKKVEKDIYVELSARQRALYKGLLANVSVAELLEKAANIGDVESARTLMNLVMQFRKVCNHPELFERSDVSSPFAFARFGRTGSLAREGDLLFYPYSTQNPVSLEIPQLFYYDGGLFDVPYEDSTSPQRSSVLTKLCNIWSTDYIHRSLYESESSTSFSFLRFIDESAQDAHDISVSLLIQRCLIAMQNEADNSEHAAYRTDLDFVASVPARQQFQIRSRPSCQAVAEGLPELLCISQASWTDSCLSRSEMKWYMPAAVAPPISVHCSDRNFMETQWRLMESPIDSLALYGMPGHMRDSESACALFHKQFPSLSSAGIMGESSIDQIPMTPMHVPEAKRLIYDSGKLARLDEMLQELKAGGHRVLVYFQMTRMMDLVEEYLIYRQYKYVRLDGSSKLEDRRDMVMDFQTRLVYVPEFHSSDIFIFLLSTRAGGLGINLTAADTVIFYEHDWNPSNDSQAMDRAHRLGQTRQVNVYRIITRGTIDERIIQLARVKKDVQDIVVGNKTFIDVAKPSEIVQLLLNDEQLADLNTNASTMPANRVGKQSERDAEDSRNIRDIWNDDEGDEFFGQSVAAVNASGGAIVEDDDTGTATPMATPSTRGRKRKTGTGAPRGRKPGTGKKRGGARAVAS</sequence>
<organism evidence="24 25">
    <name type="scientific">Fistulina hepatica ATCC 64428</name>
    <dbReference type="NCBI Taxonomy" id="1128425"/>
    <lineage>
        <taxon>Eukaryota</taxon>
        <taxon>Fungi</taxon>
        <taxon>Dikarya</taxon>
        <taxon>Basidiomycota</taxon>
        <taxon>Agaricomycotina</taxon>
        <taxon>Agaricomycetes</taxon>
        <taxon>Agaricomycetidae</taxon>
        <taxon>Agaricales</taxon>
        <taxon>Fistulinaceae</taxon>
        <taxon>Fistulina</taxon>
    </lineage>
</organism>
<dbReference type="InterPro" id="IPR001650">
    <property type="entry name" value="Helicase_C-like"/>
</dbReference>
<evidence type="ECO:0000256" key="17">
    <source>
        <dbReference type="ARBA" id="ARBA00047995"/>
    </source>
</evidence>
<feature type="compositionally biased region" description="Polar residues" evidence="20">
    <location>
        <begin position="1870"/>
        <end position="1880"/>
    </location>
</feature>
<keyword evidence="9 18" id="KW-0067">ATP-binding</keyword>
<dbReference type="PROSITE" id="PS51413">
    <property type="entry name" value="DBINO"/>
    <property type="match status" value="1"/>
</dbReference>
<dbReference type="GO" id="GO:0042393">
    <property type="term" value="F:histone binding"/>
    <property type="evidence" value="ECO:0007669"/>
    <property type="project" value="TreeGrafter"/>
</dbReference>
<dbReference type="InterPro" id="IPR049730">
    <property type="entry name" value="SNF2/RAD54-like_C"/>
</dbReference>
<feature type="coiled-coil region" evidence="19">
    <location>
        <begin position="885"/>
        <end position="914"/>
    </location>
</feature>
<dbReference type="PROSITE" id="PS51194">
    <property type="entry name" value="HELICASE_CTER"/>
    <property type="match status" value="1"/>
</dbReference>
<evidence type="ECO:0000256" key="10">
    <source>
        <dbReference type="ARBA" id="ARBA00023015"/>
    </source>
</evidence>
<dbReference type="GO" id="GO:0003678">
    <property type="term" value="F:DNA helicase activity"/>
    <property type="evidence" value="ECO:0007669"/>
    <property type="project" value="UniProtKB-EC"/>
</dbReference>
<feature type="compositionally biased region" description="Low complexity" evidence="20">
    <location>
        <begin position="14"/>
        <end position="27"/>
    </location>
</feature>
<evidence type="ECO:0000256" key="6">
    <source>
        <dbReference type="ARBA" id="ARBA00022763"/>
    </source>
</evidence>
<dbReference type="Gene3D" id="3.40.50.10810">
    <property type="entry name" value="Tandem AAA-ATPase domain"/>
    <property type="match status" value="1"/>
</dbReference>
<dbReference type="GO" id="GO:0003677">
    <property type="term" value="F:DNA binding"/>
    <property type="evidence" value="ECO:0007669"/>
    <property type="project" value="UniProtKB-UniRule"/>
</dbReference>
<keyword evidence="5" id="KW-0547">Nucleotide-binding</keyword>
<dbReference type="EMBL" id="KN882048">
    <property type="protein sequence ID" value="KIY45457.1"/>
    <property type="molecule type" value="Genomic_DNA"/>
</dbReference>
<feature type="compositionally biased region" description="Basic residues" evidence="20">
    <location>
        <begin position="462"/>
        <end position="472"/>
    </location>
</feature>
<keyword evidence="25" id="KW-1185">Reference proteome</keyword>
<comment type="catalytic activity">
    <reaction evidence="17">
        <text>ATP + H2O = ADP + phosphate + H(+)</text>
        <dbReference type="Rhea" id="RHEA:13065"/>
        <dbReference type="ChEBI" id="CHEBI:15377"/>
        <dbReference type="ChEBI" id="CHEBI:15378"/>
        <dbReference type="ChEBI" id="CHEBI:30616"/>
        <dbReference type="ChEBI" id="CHEBI:43474"/>
        <dbReference type="ChEBI" id="CHEBI:456216"/>
        <dbReference type="EC" id="3.6.4.12"/>
    </reaction>
</comment>
<dbReference type="SMART" id="SM00490">
    <property type="entry name" value="HELICc"/>
    <property type="match status" value="1"/>
</dbReference>
<dbReference type="Pfam" id="PF00271">
    <property type="entry name" value="Helicase_C"/>
    <property type="match status" value="1"/>
</dbReference>
<evidence type="ECO:0000259" key="23">
    <source>
        <dbReference type="PROSITE" id="PS51413"/>
    </source>
</evidence>
<dbReference type="InterPro" id="IPR027417">
    <property type="entry name" value="P-loop_NTPase"/>
</dbReference>
<evidence type="ECO:0000256" key="11">
    <source>
        <dbReference type="ARBA" id="ARBA00023125"/>
    </source>
</evidence>
<feature type="compositionally biased region" description="Basic and acidic residues" evidence="20">
    <location>
        <begin position="171"/>
        <end position="192"/>
    </location>
</feature>
<evidence type="ECO:0000256" key="4">
    <source>
        <dbReference type="ARBA" id="ARBA00019805"/>
    </source>
</evidence>
<comment type="subcellular location">
    <subcellularLocation>
        <location evidence="1 18">Nucleus</location>
    </subcellularLocation>
</comment>
<feature type="region of interest" description="Disordered" evidence="20">
    <location>
        <begin position="1861"/>
        <end position="1911"/>
    </location>
</feature>
<evidence type="ECO:0000256" key="2">
    <source>
        <dbReference type="ARBA" id="ARBA00009220"/>
    </source>
</evidence>
<feature type="compositionally biased region" description="Low complexity" evidence="20">
    <location>
        <begin position="434"/>
        <end position="446"/>
    </location>
</feature>
<comment type="subunit">
    <text evidence="3">Component of the SWR1 chromatin-remodeling complex.</text>
</comment>
<reference evidence="24 25" key="1">
    <citation type="journal article" date="2015" name="Fungal Genet. Biol.">
        <title>Evolution of novel wood decay mechanisms in Agaricales revealed by the genome sequences of Fistulina hepatica and Cylindrobasidium torrendii.</title>
        <authorList>
            <person name="Floudas D."/>
            <person name="Held B.W."/>
            <person name="Riley R."/>
            <person name="Nagy L.G."/>
            <person name="Koehler G."/>
            <person name="Ransdell A.S."/>
            <person name="Younus H."/>
            <person name="Chow J."/>
            <person name="Chiniquy J."/>
            <person name="Lipzen A."/>
            <person name="Tritt A."/>
            <person name="Sun H."/>
            <person name="Haridas S."/>
            <person name="LaButti K."/>
            <person name="Ohm R.A."/>
            <person name="Kues U."/>
            <person name="Blanchette R.A."/>
            <person name="Grigoriev I.V."/>
            <person name="Minto R.E."/>
            <person name="Hibbett D.S."/>
        </authorList>
    </citation>
    <scope>NUCLEOTIDE SEQUENCE [LARGE SCALE GENOMIC DNA]</scope>
    <source>
        <strain evidence="24 25">ATCC 64428</strain>
    </source>
</reference>
<dbReference type="Proteomes" id="UP000054144">
    <property type="component" value="Unassembled WGS sequence"/>
</dbReference>
<feature type="domain" description="Helicase ATP-binding" evidence="21">
    <location>
        <begin position="1043"/>
        <end position="1224"/>
    </location>
</feature>
<proteinExistence type="inferred from homology"/>
<gene>
    <name evidence="24" type="ORF">FISHEDRAFT_61175</name>
</gene>
<keyword evidence="10" id="KW-0805">Transcription regulation</keyword>
<dbReference type="SUPFAM" id="SSF52540">
    <property type="entry name" value="P-loop containing nucleoside triphosphate hydrolases"/>
    <property type="match status" value="2"/>
</dbReference>
<dbReference type="OrthoDB" id="372624at2759"/>
<dbReference type="InterPro" id="IPR050520">
    <property type="entry name" value="INO80/SWR1_helicase"/>
</dbReference>
<feature type="compositionally biased region" description="Pro residues" evidence="20">
    <location>
        <begin position="652"/>
        <end position="676"/>
    </location>
</feature>
<evidence type="ECO:0000256" key="8">
    <source>
        <dbReference type="ARBA" id="ARBA00022806"/>
    </source>
</evidence>
<dbReference type="InterPro" id="IPR000330">
    <property type="entry name" value="SNF2_N"/>
</dbReference>
<comment type="function">
    <text evidence="16">Catalytic component of the SWR1 complex which mediates the ATP-dependent exchange of histone H2A for the H2A variant HZT1 leading to transcriptional regulation of selected genes by chromatin remodeling.</text>
</comment>
<comment type="subunit">
    <text evidence="18">Component of the INO80 chromatin-remodeling complex.</text>
</comment>
<evidence type="ECO:0000313" key="25">
    <source>
        <dbReference type="Proteomes" id="UP000054144"/>
    </source>
</evidence>
<evidence type="ECO:0000256" key="20">
    <source>
        <dbReference type="SAM" id="MobiDB-lite"/>
    </source>
</evidence>
<evidence type="ECO:0000256" key="12">
    <source>
        <dbReference type="ARBA" id="ARBA00023159"/>
    </source>
</evidence>
<dbReference type="GO" id="GO:0031011">
    <property type="term" value="C:Ino80 complex"/>
    <property type="evidence" value="ECO:0007669"/>
    <property type="project" value="UniProtKB-UniRule"/>
</dbReference>
<dbReference type="EC" id="3.6.4.-" evidence="18"/>
<feature type="compositionally biased region" description="Pro residues" evidence="20">
    <location>
        <begin position="611"/>
        <end position="622"/>
    </location>
</feature>
<dbReference type="SUPFAM" id="SSF69989">
    <property type="entry name" value="C-terminal domain of PLC-beta"/>
    <property type="match status" value="1"/>
</dbReference>
<dbReference type="InterPro" id="IPR020838">
    <property type="entry name" value="DBINO"/>
</dbReference>
<dbReference type="Gene3D" id="3.40.50.300">
    <property type="entry name" value="P-loop containing nucleotide triphosphate hydrolases"/>
    <property type="match status" value="1"/>
</dbReference>
<keyword evidence="14 18" id="KW-0234">DNA repair</keyword>
<dbReference type="InterPro" id="IPR038718">
    <property type="entry name" value="SNF2-like_sf"/>
</dbReference>
<feature type="compositionally biased region" description="Basic residues" evidence="20">
    <location>
        <begin position="638"/>
        <end position="649"/>
    </location>
</feature>
<feature type="region of interest" description="Disordered" evidence="20">
    <location>
        <begin position="1"/>
        <end position="52"/>
    </location>
</feature>
<dbReference type="GO" id="GO:0006281">
    <property type="term" value="P:DNA repair"/>
    <property type="evidence" value="ECO:0007669"/>
    <property type="project" value="UniProtKB-UniRule"/>
</dbReference>
<evidence type="ECO:0000256" key="14">
    <source>
        <dbReference type="ARBA" id="ARBA00023204"/>
    </source>
</evidence>
<evidence type="ECO:0000256" key="1">
    <source>
        <dbReference type="ARBA" id="ARBA00004123"/>
    </source>
</evidence>
<name>A0A0D7A363_9AGAR</name>
<keyword evidence="15" id="KW-0539">Nucleus</keyword>
<evidence type="ECO:0000256" key="19">
    <source>
        <dbReference type="SAM" id="Coils"/>
    </source>
</evidence>
<comment type="similarity">
    <text evidence="2">Belongs to the SNF2/RAD54 helicase family. SWR1 subfamily.</text>
</comment>
<keyword evidence="6 18" id="KW-0227">DNA damage</keyword>
<feature type="compositionally biased region" description="Pro residues" evidence="20">
    <location>
        <begin position="528"/>
        <end position="537"/>
    </location>
</feature>
<feature type="region of interest" description="Disordered" evidence="20">
    <location>
        <begin position="591"/>
        <end position="729"/>
    </location>
</feature>
<dbReference type="PANTHER" id="PTHR45685:SF2">
    <property type="entry name" value="CHROMATIN-REMODELING ATPASE INO80"/>
    <property type="match status" value="1"/>
</dbReference>
<keyword evidence="7 18" id="KW-0378">Hydrolase</keyword>
<dbReference type="FunFam" id="3.40.50.10810:FF:000051">
    <property type="entry name" value="Helicase SWR1"/>
    <property type="match status" value="1"/>
</dbReference>
<feature type="region of interest" description="Disordered" evidence="20">
    <location>
        <begin position="837"/>
        <end position="860"/>
    </location>
</feature>
<comment type="function">
    <text evidence="18">ATPase component of the INO80 complex which remodels chromatin by shifting nucleosomes and is involved in DNA repair.</text>
</comment>
<keyword evidence="11 18" id="KW-0238">DNA-binding</keyword>
<comment type="domain">
    <text evidence="18">The DBINO region is involved in binding to DNA.</text>
</comment>
<feature type="compositionally biased region" description="Basic and acidic residues" evidence="20">
    <location>
        <begin position="473"/>
        <end position="511"/>
    </location>
</feature>
<feature type="region of interest" description="Disordered" evidence="20">
    <location>
        <begin position="162"/>
        <end position="288"/>
    </location>
</feature>
<dbReference type="Pfam" id="PF13892">
    <property type="entry name" value="DBINO"/>
    <property type="match status" value="1"/>
</dbReference>
<evidence type="ECO:0000256" key="16">
    <source>
        <dbReference type="ARBA" id="ARBA00037570"/>
    </source>
</evidence>
<feature type="compositionally biased region" description="Basic and acidic residues" evidence="20">
    <location>
        <begin position="1824"/>
        <end position="1835"/>
    </location>
</feature>
<dbReference type="GO" id="GO:0016887">
    <property type="term" value="F:ATP hydrolysis activity"/>
    <property type="evidence" value="ECO:0007669"/>
    <property type="project" value="TreeGrafter"/>
</dbReference>
<evidence type="ECO:0000259" key="22">
    <source>
        <dbReference type="PROSITE" id="PS51194"/>
    </source>
</evidence>
<dbReference type="SMART" id="SM00487">
    <property type="entry name" value="DEXDc"/>
    <property type="match status" value="1"/>
</dbReference>
<keyword evidence="13" id="KW-0804">Transcription</keyword>
<evidence type="ECO:0000256" key="13">
    <source>
        <dbReference type="ARBA" id="ARBA00023163"/>
    </source>
</evidence>
<dbReference type="CDD" id="cd18793">
    <property type="entry name" value="SF2_C_SNF"/>
    <property type="match status" value="1"/>
</dbReference>
<dbReference type="InterPro" id="IPR014001">
    <property type="entry name" value="Helicase_ATP-bd"/>
</dbReference>
<keyword evidence="8" id="KW-0347">Helicase</keyword>
<evidence type="ECO:0000256" key="18">
    <source>
        <dbReference type="RuleBase" id="RU368001"/>
    </source>
</evidence>
<dbReference type="PANTHER" id="PTHR45685">
    <property type="entry name" value="HELICASE SRCAP-RELATED"/>
    <property type="match status" value="1"/>
</dbReference>
<feature type="region of interest" description="Disordered" evidence="20">
    <location>
        <begin position="1812"/>
        <end position="1835"/>
    </location>
</feature>
<keyword evidence="19" id="KW-0175">Coiled coil</keyword>
<accession>A0A0D7A363</accession>
<keyword evidence="12" id="KW-0010">Activator</keyword>
<feature type="domain" description="Helicase C-terminal" evidence="22">
    <location>
        <begin position="1630"/>
        <end position="1789"/>
    </location>
</feature>
<evidence type="ECO:0000259" key="21">
    <source>
        <dbReference type="PROSITE" id="PS51192"/>
    </source>
</evidence>
<evidence type="ECO:0000256" key="5">
    <source>
        <dbReference type="ARBA" id="ARBA00022741"/>
    </source>
</evidence>
<dbReference type="GO" id="GO:0005524">
    <property type="term" value="F:ATP binding"/>
    <property type="evidence" value="ECO:0007669"/>
    <property type="project" value="UniProtKB-UniRule"/>
</dbReference>
<feature type="compositionally biased region" description="Polar residues" evidence="20">
    <location>
        <begin position="272"/>
        <end position="283"/>
    </location>
</feature>
<evidence type="ECO:0000256" key="7">
    <source>
        <dbReference type="ARBA" id="ARBA00022801"/>
    </source>
</evidence>
<evidence type="ECO:0000256" key="15">
    <source>
        <dbReference type="ARBA" id="ARBA00023242"/>
    </source>
</evidence>
<dbReference type="Pfam" id="PF00176">
    <property type="entry name" value="SNF2-rel_dom"/>
    <property type="match status" value="1"/>
</dbReference>
<feature type="compositionally biased region" description="Basic residues" evidence="20">
    <location>
        <begin position="1881"/>
        <end position="1905"/>
    </location>
</feature>